<dbReference type="GO" id="GO:0030313">
    <property type="term" value="C:cell envelope"/>
    <property type="evidence" value="ECO:0007669"/>
    <property type="project" value="UniProtKB-SubCell"/>
</dbReference>
<feature type="domain" description="Thioredoxin" evidence="7">
    <location>
        <begin position="57"/>
        <end position="195"/>
    </location>
</feature>
<keyword evidence="3" id="KW-0735">Signal-anchor</keyword>
<keyword evidence="5" id="KW-0676">Redox-active center</keyword>
<evidence type="ECO:0000259" key="7">
    <source>
        <dbReference type="PROSITE" id="PS51352"/>
    </source>
</evidence>
<evidence type="ECO:0000256" key="6">
    <source>
        <dbReference type="SAM" id="SignalP"/>
    </source>
</evidence>
<dbReference type="InterPro" id="IPR050553">
    <property type="entry name" value="Thioredoxin_ResA/DsbE_sf"/>
</dbReference>
<dbReference type="InterPro" id="IPR036249">
    <property type="entry name" value="Thioredoxin-like_sf"/>
</dbReference>
<evidence type="ECO:0000313" key="8">
    <source>
        <dbReference type="EMBL" id="SEJ99655.1"/>
    </source>
</evidence>
<dbReference type="Proteomes" id="UP000198707">
    <property type="component" value="Unassembled WGS sequence"/>
</dbReference>
<dbReference type="InterPro" id="IPR000866">
    <property type="entry name" value="AhpC/TSA"/>
</dbReference>
<keyword evidence="9" id="KW-1185">Reference proteome</keyword>
<dbReference type="RefSeq" id="WP_175510423.1">
    <property type="nucleotide sequence ID" value="NZ_BOPI01000012.1"/>
</dbReference>
<dbReference type="SUPFAM" id="SSF52833">
    <property type="entry name" value="Thioredoxin-like"/>
    <property type="match status" value="1"/>
</dbReference>
<sequence>MIRRLALLTLPLLLLTTTACTADTETPAPNRQDAVAARPSPFQDCAGLTGGPAGTDDAAGDPLPELTLTCFTGGAPVSLRDIPGPAVINVWASWCPPCRKELPAFQRLSERAEGQLRVIGVNSRDSRSAAQSIGEDFDVRFPMLFDQGEAMQRALRRNAVPLTIFVDAQGGIRHIDSSGALDDTRLSGLVQQHLDISVPA</sequence>
<dbReference type="PANTHER" id="PTHR42852">
    <property type="entry name" value="THIOL:DISULFIDE INTERCHANGE PROTEIN DSBE"/>
    <property type="match status" value="1"/>
</dbReference>
<gene>
    <name evidence="8" type="ORF">SAMN05443287_11343</name>
</gene>
<dbReference type="PROSITE" id="PS51352">
    <property type="entry name" value="THIOREDOXIN_2"/>
    <property type="match status" value="1"/>
</dbReference>
<dbReference type="PROSITE" id="PS00194">
    <property type="entry name" value="THIOREDOXIN_1"/>
    <property type="match status" value="1"/>
</dbReference>
<keyword evidence="3" id="KW-0812">Transmembrane</keyword>
<keyword evidence="2" id="KW-0201">Cytochrome c-type biogenesis</keyword>
<dbReference type="PROSITE" id="PS51257">
    <property type="entry name" value="PROKAR_LIPOPROTEIN"/>
    <property type="match status" value="1"/>
</dbReference>
<dbReference type="Gene3D" id="3.40.30.10">
    <property type="entry name" value="Glutaredoxin"/>
    <property type="match status" value="1"/>
</dbReference>
<evidence type="ECO:0000256" key="5">
    <source>
        <dbReference type="ARBA" id="ARBA00023284"/>
    </source>
</evidence>
<evidence type="ECO:0000256" key="4">
    <source>
        <dbReference type="ARBA" id="ARBA00023157"/>
    </source>
</evidence>
<dbReference type="GO" id="GO:0016853">
    <property type="term" value="F:isomerase activity"/>
    <property type="evidence" value="ECO:0007669"/>
    <property type="project" value="UniProtKB-KW"/>
</dbReference>
<dbReference type="GO" id="GO:0017004">
    <property type="term" value="P:cytochrome complex assembly"/>
    <property type="evidence" value="ECO:0007669"/>
    <property type="project" value="UniProtKB-KW"/>
</dbReference>
<proteinExistence type="predicted"/>
<keyword evidence="8" id="KW-0413">Isomerase</keyword>
<feature type="signal peptide" evidence="6">
    <location>
        <begin position="1"/>
        <end position="21"/>
    </location>
</feature>
<dbReference type="GO" id="GO:0016209">
    <property type="term" value="F:antioxidant activity"/>
    <property type="evidence" value="ECO:0007669"/>
    <property type="project" value="InterPro"/>
</dbReference>
<evidence type="ECO:0000256" key="1">
    <source>
        <dbReference type="ARBA" id="ARBA00004196"/>
    </source>
</evidence>
<evidence type="ECO:0000256" key="3">
    <source>
        <dbReference type="ARBA" id="ARBA00022968"/>
    </source>
</evidence>
<accession>A0A1H7DN25</accession>
<dbReference type="STRING" id="1144548.SAMN05443287_11343"/>
<evidence type="ECO:0000313" key="9">
    <source>
        <dbReference type="Proteomes" id="UP000198707"/>
    </source>
</evidence>
<organism evidence="8 9">
    <name type="scientific">Micromonospora phaseoli</name>
    <dbReference type="NCBI Taxonomy" id="1144548"/>
    <lineage>
        <taxon>Bacteria</taxon>
        <taxon>Bacillati</taxon>
        <taxon>Actinomycetota</taxon>
        <taxon>Actinomycetes</taxon>
        <taxon>Micromonosporales</taxon>
        <taxon>Micromonosporaceae</taxon>
        <taxon>Micromonospora</taxon>
    </lineage>
</organism>
<comment type="subcellular location">
    <subcellularLocation>
        <location evidence="1">Cell envelope</location>
    </subcellularLocation>
</comment>
<dbReference type="PANTHER" id="PTHR42852:SF6">
    <property type="entry name" value="THIOL:DISULFIDE INTERCHANGE PROTEIN DSBE"/>
    <property type="match status" value="1"/>
</dbReference>
<dbReference type="AlphaFoldDB" id="A0A1H7DN25"/>
<dbReference type="GO" id="GO:0016491">
    <property type="term" value="F:oxidoreductase activity"/>
    <property type="evidence" value="ECO:0007669"/>
    <property type="project" value="InterPro"/>
</dbReference>
<keyword evidence="6" id="KW-0732">Signal</keyword>
<dbReference type="CDD" id="cd02966">
    <property type="entry name" value="TlpA_like_family"/>
    <property type="match status" value="1"/>
</dbReference>
<keyword evidence="4" id="KW-1015">Disulfide bond</keyword>
<name>A0A1H7DN25_9ACTN</name>
<dbReference type="Pfam" id="PF00578">
    <property type="entry name" value="AhpC-TSA"/>
    <property type="match status" value="1"/>
</dbReference>
<protein>
    <submittedName>
        <fullName evidence="8">Thiol-disulfide isomerase or thioredoxin</fullName>
    </submittedName>
</protein>
<dbReference type="InterPro" id="IPR013766">
    <property type="entry name" value="Thioredoxin_domain"/>
</dbReference>
<feature type="chain" id="PRO_5011697335" evidence="6">
    <location>
        <begin position="22"/>
        <end position="200"/>
    </location>
</feature>
<dbReference type="InterPro" id="IPR017937">
    <property type="entry name" value="Thioredoxin_CS"/>
</dbReference>
<evidence type="ECO:0000256" key="2">
    <source>
        <dbReference type="ARBA" id="ARBA00022748"/>
    </source>
</evidence>
<reference evidence="9" key="1">
    <citation type="submission" date="2016-10" db="EMBL/GenBank/DDBJ databases">
        <authorList>
            <person name="Varghese N."/>
            <person name="Submissions S."/>
        </authorList>
    </citation>
    <scope>NUCLEOTIDE SEQUENCE [LARGE SCALE GENOMIC DNA]</scope>
    <source>
        <strain evidence="9">CGMCC 4.7038</strain>
    </source>
</reference>
<dbReference type="EMBL" id="FNYV01000013">
    <property type="protein sequence ID" value="SEJ99655.1"/>
    <property type="molecule type" value="Genomic_DNA"/>
</dbReference>